<dbReference type="PROSITE" id="PS50065">
    <property type="entry name" value="HMG_COA_REDUCTASE_4"/>
    <property type="match status" value="1"/>
</dbReference>
<dbReference type="InterPro" id="IPR023074">
    <property type="entry name" value="HMG_CoA_Rdtase_cat_sf"/>
</dbReference>
<gene>
    <name evidence="3" type="ORF">G6R28_04795</name>
</gene>
<dbReference type="Proteomes" id="UP000735205">
    <property type="component" value="Unassembled WGS sequence"/>
</dbReference>
<name>A0ABS5QUD0_9LACO</name>
<evidence type="ECO:0000313" key="4">
    <source>
        <dbReference type="Proteomes" id="UP000735205"/>
    </source>
</evidence>
<comment type="caution">
    <text evidence="3">The sequence shown here is derived from an EMBL/GenBank/DDBJ whole genome shotgun (WGS) entry which is preliminary data.</text>
</comment>
<keyword evidence="4" id="KW-1185">Reference proteome</keyword>
<keyword evidence="2" id="KW-0560">Oxidoreductase</keyword>
<dbReference type="PRINTS" id="PR00071">
    <property type="entry name" value="HMGCOARDTASE"/>
</dbReference>
<dbReference type="SUPFAM" id="SSF56542">
    <property type="entry name" value="Substrate-binding domain of HMG-CoA reductase"/>
    <property type="match status" value="1"/>
</dbReference>
<dbReference type="RefSeq" id="WP_213793100.1">
    <property type="nucleotide sequence ID" value="NZ_JAAMFJ010000002.1"/>
</dbReference>
<evidence type="ECO:0000256" key="1">
    <source>
        <dbReference type="ARBA" id="ARBA00007661"/>
    </source>
</evidence>
<dbReference type="PANTHER" id="PTHR10572">
    <property type="entry name" value="3-HYDROXY-3-METHYLGLUTARYL-COENZYME A REDUCTASE"/>
    <property type="match status" value="1"/>
</dbReference>
<dbReference type="Pfam" id="PF00368">
    <property type="entry name" value="HMG-CoA_red"/>
    <property type="match status" value="1"/>
</dbReference>
<protein>
    <submittedName>
        <fullName evidence="3">Hydroxymethylglutaryl-CoA reductase</fullName>
    </submittedName>
</protein>
<dbReference type="InterPro" id="IPR002202">
    <property type="entry name" value="HMG_CoA_Rdtase"/>
</dbReference>
<proteinExistence type="inferred from homology"/>
<comment type="similarity">
    <text evidence="1">Belongs to the HMG-CoA reductase family.</text>
</comment>
<sequence>MTKKFYQETPAGRLDRLALKASLQTFYQERQSTEMPELIENYIADFKLPEGVLPSLILDGQSFSVPMVTEEPSVVAAASNGARLVGLADGFQGKGKSQALLGGEILFLDVDQAVLATFIKDKEERLIEVAKQAKPSMAARGDGLKALAFEVLDDRHSKLAITVQTGLAMGANAVNTILEALKKELEDFAPFIVGAILTNSGQDALVSVEAGVPIEALGGLRAAEKIVALSDFGKVDADRAVTENKGIFNGLSAVVLATGNDYRAVEAAGHAYAARTGRYQSLSEWRLSADRKQLLGRLTMPLNIGLLGGAIAALPMAQRNLELLGNPDLDTLKKVVLATGLANNLAALKAVAGPGIQAGHMRMQARTLAIQAGAVAGEIVLVAEQLSKKNRIDQHEAEKILGELRSHDA</sequence>
<dbReference type="PANTHER" id="PTHR10572:SF24">
    <property type="entry name" value="3-HYDROXY-3-METHYLGLUTARYL-COENZYME A REDUCTASE"/>
    <property type="match status" value="1"/>
</dbReference>
<dbReference type="InterPro" id="IPR009029">
    <property type="entry name" value="HMG_CoA_Rdtase_sub-bd_dom_sf"/>
</dbReference>
<accession>A0ABS5QUD0</accession>
<dbReference type="Gene3D" id="3.90.770.10">
    <property type="entry name" value="3-hydroxy-3-methylglutaryl-coenzyme A Reductase, Chain A, domain 2"/>
    <property type="match status" value="2"/>
</dbReference>
<dbReference type="EMBL" id="JAAMFJ010000002">
    <property type="protein sequence ID" value="MBS9336547.1"/>
    <property type="molecule type" value="Genomic_DNA"/>
</dbReference>
<dbReference type="Gene3D" id="1.10.8.660">
    <property type="match status" value="1"/>
</dbReference>
<dbReference type="SUPFAM" id="SSF55035">
    <property type="entry name" value="NAD-binding domain of HMG-CoA reductase"/>
    <property type="match status" value="1"/>
</dbReference>
<organism evidence="3 4">
    <name type="scientific">Fructobacillus papyrifericola</name>
    <dbReference type="NCBI Taxonomy" id="2713172"/>
    <lineage>
        <taxon>Bacteria</taxon>
        <taxon>Bacillati</taxon>
        <taxon>Bacillota</taxon>
        <taxon>Bacilli</taxon>
        <taxon>Lactobacillales</taxon>
        <taxon>Lactobacillaceae</taxon>
        <taxon>Fructobacillus</taxon>
    </lineage>
</organism>
<evidence type="ECO:0000313" key="3">
    <source>
        <dbReference type="EMBL" id="MBS9336547.1"/>
    </source>
</evidence>
<dbReference type="InterPro" id="IPR009023">
    <property type="entry name" value="HMG_CoA_Rdtase_NAD(P)-bd_sf"/>
</dbReference>
<evidence type="ECO:0000256" key="2">
    <source>
        <dbReference type="ARBA" id="ARBA00023002"/>
    </source>
</evidence>
<reference evidence="3 4" key="1">
    <citation type="submission" date="2020-02" db="EMBL/GenBank/DDBJ databases">
        <title>Fructobacillus sp. isolated from paper mulberry of Taiwan.</title>
        <authorList>
            <person name="Lin S.-T."/>
        </authorList>
    </citation>
    <scope>NUCLEOTIDE SEQUENCE [LARGE SCALE GENOMIC DNA]</scope>
    <source>
        <strain evidence="3 4">M1-21</strain>
    </source>
</reference>